<feature type="compositionally biased region" description="Basic and acidic residues" evidence="1">
    <location>
        <begin position="1"/>
        <end position="39"/>
    </location>
</feature>
<sequence>MAEHGKDKVGPLRDDELKKRTQGEIRADRATRVEEDREPQPSGEDQPVAERAPDTGLTGGTPSGMTAEDVRSRSELARYLGRDLYPADRGTVLETLRDNNAPDALVSLAARLPEGESYRNVQDIARALGFGVEDHRS</sequence>
<evidence type="ECO:0008006" key="4">
    <source>
        <dbReference type="Google" id="ProtNLM"/>
    </source>
</evidence>
<evidence type="ECO:0000313" key="2">
    <source>
        <dbReference type="EMBL" id="GHJ33627.1"/>
    </source>
</evidence>
<protein>
    <recommendedName>
        <fullName evidence="4">DUF2795 domain-containing protein</fullName>
    </recommendedName>
</protein>
<evidence type="ECO:0000313" key="3">
    <source>
        <dbReference type="Proteomes" id="UP001054854"/>
    </source>
</evidence>
<proteinExistence type="predicted"/>
<feature type="region of interest" description="Disordered" evidence="1">
    <location>
        <begin position="1"/>
        <end position="72"/>
    </location>
</feature>
<reference evidence="2" key="1">
    <citation type="submission" date="2024-05" db="EMBL/GenBank/DDBJ databases">
        <title>Whole genome shotgun sequence of Streptomyces hygroscopicus NBRC 113678.</title>
        <authorList>
            <person name="Komaki H."/>
            <person name="Tamura T."/>
        </authorList>
    </citation>
    <scope>NUCLEOTIDE SEQUENCE</scope>
    <source>
        <strain evidence="2">N11-34</strain>
    </source>
</reference>
<name>A0ABQ3UDJ0_STRHY</name>
<accession>A0ABQ3UDJ0</accession>
<dbReference type="Proteomes" id="UP001054854">
    <property type="component" value="Unassembled WGS sequence"/>
</dbReference>
<gene>
    <name evidence="2" type="ORF">TPA0910_80600</name>
</gene>
<organism evidence="2 3">
    <name type="scientific">Streptomyces hygroscopicus</name>
    <dbReference type="NCBI Taxonomy" id="1912"/>
    <lineage>
        <taxon>Bacteria</taxon>
        <taxon>Bacillati</taxon>
        <taxon>Actinomycetota</taxon>
        <taxon>Actinomycetes</taxon>
        <taxon>Kitasatosporales</taxon>
        <taxon>Streptomycetaceae</taxon>
        <taxon>Streptomyces</taxon>
        <taxon>Streptomyces violaceusniger group</taxon>
    </lineage>
</organism>
<dbReference type="EMBL" id="BNEK01000005">
    <property type="protein sequence ID" value="GHJ33627.1"/>
    <property type="molecule type" value="Genomic_DNA"/>
</dbReference>
<dbReference type="RefSeq" id="WP_060954508.1">
    <property type="nucleotide sequence ID" value="NZ_BBON01000085.1"/>
</dbReference>
<dbReference type="Pfam" id="PF11387">
    <property type="entry name" value="DUF2795"/>
    <property type="match status" value="1"/>
</dbReference>
<dbReference type="InterPro" id="IPR021527">
    <property type="entry name" value="DUF2795"/>
</dbReference>
<evidence type="ECO:0000256" key="1">
    <source>
        <dbReference type="SAM" id="MobiDB-lite"/>
    </source>
</evidence>
<keyword evidence="3" id="KW-1185">Reference proteome</keyword>
<comment type="caution">
    <text evidence="2">The sequence shown here is derived from an EMBL/GenBank/DDBJ whole genome shotgun (WGS) entry which is preliminary data.</text>
</comment>